<dbReference type="Proteomes" id="UP000799438">
    <property type="component" value="Unassembled WGS sequence"/>
</dbReference>
<sequence>MCLVEVVIGFICAWCGVVSWCSVGRRARNRRNGRRRREKENHEPKYHLPCFLTLHCQ</sequence>
<dbReference type="RefSeq" id="XP_033401672.1">
    <property type="nucleotide sequence ID" value="XM_033539746.1"/>
</dbReference>
<dbReference type="GeneID" id="54297242"/>
<proteinExistence type="predicted"/>
<dbReference type="EMBL" id="ML995476">
    <property type="protein sequence ID" value="KAF2145960.1"/>
    <property type="molecule type" value="Genomic_DNA"/>
</dbReference>
<dbReference type="AlphaFoldDB" id="A0A6A6BPA3"/>
<keyword evidence="1" id="KW-1133">Transmembrane helix</keyword>
<feature type="transmembrane region" description="Helical" evidence="1">
    <location>
        <begin position="6"/>
        <end position="27"/>
    </location>
</feature>
<keyword evidence="3" id="KW-1185">Reference proteome</keyword>
<accession>A0A6A6BPA3</accession>
<protein>
    <submittedName>
        <fullName evidence="2">Uncharacterized protein</fullName>
    </submittedName>
</protein>
<name>A0A6A6BPA3_9PEZI</name>
<evidence type="ECO:0000313" key="3">
    <source>
        <dbReference type="Proteomes" id="UP000799438"/>
    </source>
</evidence>
<gene>
    <name evidence="2" type="ORF">K452DRAFT_283253</name>
</gene>
<evidence type="ECO:0000313" key="2">
    <source>
        <dbReference type="EMBL" id="KAF2145960.1"/>
    </source>
</evidence>
<keyword evidence="1" id="KW-0472">Membrane</keyword>
<reference evidence="2" key="1">
    <citation type="journal article" date="2020" name="Stud. Mycol.">
        <title>101 Dothideomycetes genomes: a test case for predicting lifestyles and emergence of pathogens.</title>
        <authorList>
            <person name="Haridas S."/>
            <person name="Albert R."/>
            <person name="Binder M."/>
            <person name="Bloem J."/>
            <person name="Labutti K."/>
            <person name="Salamov A."/>
            <person name="Andreopoulos B."/>
            <person name="Baker S."/>
            <person name="Barry K."/>
            <person name="Bills G."/>
            <person name="Bluhm B."/>
            <person name="Cannon C."/>
            <person name="Castanera R."/>
            <person name="Culley D."/>
            <person name="Daum C."/>
            <person name="Ezra D."/>
            <person name="Gonzalez J."/>
            <person name="Henrissat B."/>
            <person name="Kuo A."/>
            <person name="Liang C."/>
            <person name="Lipzen A."/>
            <person name="Lutzoni F."/>
            <person name="Magnuson J."/>
            <person name="Mondo S."/>
            <person name="Nolan M."/>
            <person name="Ohm R."/>
            <person name="Pangilinan J."/>
            <person name="Park H.-J."/>
            <person name="Ramirez L."/>
            <person name="Alfaro M."/>
            <person name="Sun H."/>
            <person name="Tritt A."/>
            <person name="Yoshinaga Y."/>
            <person name="Zwiers L.-H."/>
            <person name="Turgeon B."/>
            <person name="Goodwin S."/>
            <person name="Spatafora J."/>
            <person name="Crous P."/>
            <person name="Grigoriev I."/>
        </authorList>
    </citation>
    <scope>NUCLEOTIDE SEQUENCE</scope>
    <source>
        <strain evidence="2">CBS 121167</strain>
    </source>
</reference>
<keyword evidence="1" id="KW-0812">Transmembrane</keyword>
<evidence type="ECO:0000256" key="1">
    <source>
        <dbReference type="SAM" id="Phobius"/>
    </source>
</evidence>
<organism evidence="2 3">
    <name type="scientific">Aplosporella prunicola CBS 121167</name>
    <dbReference type="NCBI Taxonomy" id="1176127"/>
    <lineage>
        <taxon>Eukaryota</taxon>
        <taxon>Fungi</taxon>
        <taxon>Dikarya</taxon>
        <taxon>Ascomycota</taxon>
        <taxon>Pezizomycotina</taxon>
        <taxon>Dothideomycetes</taxon>
        <taxon>Dothideomycetes incertae sedis</taxon>
        <taxon>Botryosphaeriales</taxon>
        <taxon>Aplosporellaceae</taxon>
        <taxon>Aplosporella</taxon>
    </lineage>
</organism>